<feature type="domain" description="Transposase IS110-like N-terminal" evidence="1">
    <location>
        <begin position="9"/>
        <end position="158"/>
    </location>
</feature>
<dbReference type="EMBL" id="VTUU01000016">
    <property type="protein sequence ID" value="KAA1170594.1"/>
    <property type="molecule type" value="Genomic_DNA"/>
</dbReference>
<dbReference type="InterPro" id="IPR003346">
    <property type="entry name" value="Transposase_20"/>
</dbReference>
<dbReference type="Pfam" id="PF02371">
    <property type="entry name" value="Transposase_20"/>
    <property type="match status" value="1"/>
</dbReference>
<gene>
    <name evidence="3" type="ORF">FWJ25_18850</name>
</gene>
<dbReference type="NCBIfam" id="NF033542">
    <property type="entry name" value="transpos_IS110"/>
    <property type="match status" value="1"/>
</dbReference>
<feature type="domain" description="Transposase IS116/IS110/IS902 C-terminal" evidence="2">
    <location>
        <begin position="228"/>
        <end position="299"/>
    </location>
</feature>
<dbReference type="GO" id="GO:0003677">
    <property type="term" value="F:DNA binding"/>
    <property type="evidence" value="ECO:0007669"/>
    <property type="project" value="InterPro"/>
</dbReference>
<dbReference type="InterPro" id="IPR047650">
    <property type="entry name" value="Transpos_IS110"/>
</dbReference>
<protein>
    <submittedName>
        <fullName evidence="3">IS110 family transposase</fullName>
    </submittedName>
</protein>
<dbReference type="Pfam" id="PF01548">
    <property type="entry name" value="DEDD_Tnp_IS110"/>
    <property type="match status" value="1"/>
</dbReference>
<proteinExistence type="predicted"/>
<evidence type="ECO:0000313" key="3">
    <source>
        <dbReference type="EMBL" id="KAA1170594.1"/>
    </source>
</evidence>
<sequence>MKKHSTLFIGLDTHKDTIAVAYATDSRTDPVTYVGAIGTQHYAIRKMVRQFESRHPGCQLQFVYEAGPCGYWLYRLLSSWDYPCFVVAPSMIPKKPGQQVKTDKRDCMQLAQLLRNGDIDPIYVPEPEDEAIRDLSRARETAMWDLKNAKSQLKAFLLRQDIRYTGSANWSAAHIRWLSELVMPTPSQNTVFREMLYTIVERHKRLERLDNELTYQVRRWRFYPLVKAVQALRGVQLLVATCVVAELGDLQRFDNPRKLMAYVGLTPSERSSGSRRRIGPLTCAGNKRARRMLIEAAHAYRYPAKISRLLQQRQEDLPKAIVEKAWEAQARLCRRYRTLMQRGKHRNVVVAAIARELVGHIWAIAREVVIAKPDPRLML</sequence>
<accession>A0A5B0V877</accession>
<evidence type="ECO:0000259" key="2">
    <source>
        <dbReference type="Pfam" id="PF02371"/>
    </source>
</evidence>
<dbReference type="InterPro" id="IPR002525">
    <property type="entry name" value="Transp_IS110-like_N"/>
</dbReference>
<dbReference type="Proteomes" id="UP000323161">
    <property type="component" value="Unassembled WGS sequence"/>
</dbReference>
<dbReference type="GO" id="GO:0004803">
    <property type="term" value="F:transposase activity"/>
    <property type="evidence" value="ECO:0007669"/>
    <property type="project" value="InterPro"/>
</dbReference>
<name>A0A5B0V877_9GAMM</name>
<keyword evidence="4" id="KW-1185">Reference proteome</keyword>
<dbReference type="RefSeq" id="WP_149601813.1">
    <property type="nucleotide sequence ID" value="NZ_VTUU01000016.1"/>
</dbReference>
<reference evidence="3 4" key="1">
    <citation type="submission" date="2019-08" db="EMBL/GenBank/DDBJ databases">
        <title>Marinobacter ZYF650 sp. nov., a marine bacterium isolated from seawater of the Mariana trench.</title>
        <authorList>
            <person name="Ahmad W."/>
        </authorList>
    </citation>
    <scope>NUCLEOTIDE SEQUENCE [LARGE SCALE GENOMIC DNA]</scope>
    <source>
        <strain evidence="3 4">ZYF650</strain>
    </source>
</reference>
<evidence type="ECO:0000259" key="1">
    <source>
        <dbReference type="Pfam" id="PF01548"/>
    </source>
</evidence>
<dbReference type="PANTHER" id="PTHR33055">
    <property type="entry name" value="TRANSPOSASE FOR INSERTION SEQUENCE ELEMENT IS1111A"/>
    <property type="match status" value="1"/>
</dbReference>
<evidence type="ECO:0000313" key="4">
    <source>
        <dbReference type="Proteomes" id="UP000323161"/>
    </source>
</evidence>
<comment type="caution">
    <text evidence="3">The sequence shown here is derived from an EMBL/GenBank/DDBJ whole genome shotgun (WGS) entry which is preliminary data.</text>
</comment>
<organism evidence="3 4">
    <name type="scientific">Marinobacter salinexigens</name>
    <dbReference type="NCBI Taxonomy" id="2919747"/>
    <lineage>
        <taxon>Bacteria</taxon>
        <taxon>Pseudomonadati</taxon>
        <taxon>Pseudomonadota</taxon>
        <taxon>Gammaproteobacteria</taxon>
        <taxon>Pseudomonadales</taxon>
        <taxon>Marinobacteraceae</taxon>
        <taxon>Marinobacter</taxon>
    </lineage>
</organism>
<dbReference type="GO" id="GO:0006313">
    <property type="term" value="P:DNA transposition"/>
    <property type="evidence" value="ECO:0007669"/>
    <property type="project" value="InterPro"/>
</dbReference>
<dbReference type="AlphaFoldDB" id="A0A5B0V877"/>